<dbReference type="SUPFAM" id="SSF51430">
    <property type="entry name" value="NAD(P)-linked oxidoreductase"/>
    <property type="match status" value="1"/>
</dbReference>
<dbReference type="OrthoDB" id="48988at2759"/>
<dbReference type="Proteomes" id="UP000620124">
    <property type="component" value="Unassembled WGS sequence"/>
</dbReference>
<evidence type="ECO:0000256" key="1">
    <source>
        <dbReference type="ARBA" id="ARBA00023002"/>
    </source>
</evidence>
<accession>A0A8H6YJZ0</accession>
<comment type="similarity">
    <text evidence="2">Belongs to the aldo/keto reductase family. Aldo/keto reductase 2 subfamily.</text>
</comment>
<name>A0A8H6YJZ0_9AGAR</name>
<keyword evidence="5" id="KW-1185">Reference proteome</keyword>
<keyword evidence="1" id="KW-0560">Oxidoreductase</keyword>
<feature type="domain" description="NADP-dependent oxidoreductase" evidence="3">
    <location>
        <begin position="30"/>
        <end position="341"/>
    </location>
</feature>
<gene>
    <name evidence="4" type="ORF">MVEN_00601500</name>
</gene>
<organism evidence="4 5">
    <name type="scientific">Mycena venus</name>
    <dbReference type="NCBI Taxonomy" id="2733690"/>
    <lineage>
        <taxon>Eukaryota</taxon>
        <taxon>Fungi</taxon>
        <taxon>Dikarya</taxon>
        <taxon>Basidiomycota</taxon>
        <taxon>Agaricomycotina</taxon>
        <taxon>Agaricomycetes</taxon>
        <taxon>Agaricomycetidae</taxon>
        <taxon>Agaricales</taxon>
        <taxon>Marasmiineae</taxon>
        <taxon>Mycenaceae</taxon>
        <taxon>Mycena</taxon>
    </lineage>
</organism>
<dbReference type="AlphaFoldDB" id="A0A8H6YJZ0"/>
<dbReference type="EMBL" id="JACAZI010000004">
    <property type="protein sequence ID" value="KAF7362535.1"/>
    <property type="molecule type" value="Genomic_DNA"/>
</dbReference>
<comment type="caution">
    <text evidence="4">The sequence shown here is derived from an EMBL/GenBank/DDBJ whole genome shotgun (WGS) entry which is preliminary data.</text>
</comment>
<evidence type="ECO:0000256" key="2">
    <source>
        <dbReference type="ARBA" id="ARBA00038157"/>
    </source>
</evidence>
<evidence type="ECO:0000259" key="3">
    <source>
        <dbReference type="Pfam" id="PF00248"/>
    </source>
</evidence>
<dbReference type="Gene3D" id="3.20.20.100">
    <property type="entry name" value="NADP-dependent oxidoreductase domain"/>
    <property type="match status" value="1"/>
</dbReference>
<proteinExistence type="inferred from homology"/>
<evidence type="ECO:0000313" key="4">
    <source>
        <dbReference type="EMBL" id="KAF7362535.1"/>
    </source>
</evidence>
<dbReference type="InterPro" id="IPR023210">
    <property type="entry name" value="NADP_OxRdtase_dom"/>
</dbReference>
<reference evidence="4" key="1">
    <citation type="submission" date="2020-05" db="EMBL/GenBank/DDBJ databases">
        <title>Mycena genomes resolve the evolution of fungal bioluminescence.</title>
        <authorList>
            <person name="Tsai I.J."/>
        </authorList>
    </citation>
    <scope>NUCLEOTIDE SEQUENCE</scope>
    <source>
        <strain evidence="4">CCC161011</strain>
    </source>
</reference>
<dbReference type="Pfam" id="PF00248">
    <property type="entry name" value="Aldo_ket_red"/>
    <property type="match status" value="1"/>
</dbReference>
<sequence length="419" mass="46481">MAFFAPPPPPPTKLGVYRQLSPLAGVHVSPLQLGAGNIGDKWSSLGMGEMDKESSFKLLNAYFDKGGNFIDTANSYQDESSESFIGEWAEKRGIRDQLVIATKYSSNFKARNPDIAKQVNYTGNNVKSMHISVQASLKKLRTTYIDILYLHWWDWDTSVEEVMNGLHNLVVQGKVLYLGISDTPAWVVAQANQYARDHGKTPFVIYQGMWNVLERSFEREIIPMARTHGLALAPWSVVGGGKFRTDAEEEHKRATGEKGRTIFTPQWERNENEKKISHALEKVATEIGTKSITAVAIAYVMHKIPYVFPIVGGRKVEHLESNIEALDIALSNEQIAFLESVVPFDPGFPVRMIGDGTKSSPLMNVAGNFLKILCPGGSLHKSFILSSPQLYSLVPFATTVVAISGNFYRGASLPPLAWY</sequence>
<dbReference type="InterPro" id="IPR050523">
    <property type="entry name" value="AKR_Detox_Biosynth"/>
</dbReference>
<dbReference type="PANTHER" id="PTHR43364:SF2">
    <property type="entry name" value="ARYL-ALCOHOL DEHYDROGENASE AAD10-RELATED"/>
    <property type="match status" value="1"/>
</dbReference>
<evidence type="ECO:0000313" key="5">
    <source>
        <dbReference type="Proteomes" id="UP000620124"/>
    </source>
</evidence>
<protein>
    <submittedName>
        <fullName evidence="4">H-K-ATPase alpha</fullName>
    </submittedName>
</protein>
<dbReference type="GO" id="GO:0016491">
    <property type="term" value="F:oxidoreductase activity"/>
    <property type="evidence" value="ECO:0007669"/>
    <property type="project" value="UniProtKB-KW"/>
</dbReference>
<dbReference type="InterPro" id="IPR036812">
    <property type="entry name" value="NAD(P)_OxRdtase_dom_sf"/>
</dbReference>
<dbReference type="PANTHER" id="PTHR43364">
    <property type="entry name" value="NADH-SPECIFIC METHYLGLYOXAL REDUCTASE-RELATED"/>
    <property type="match status" value="1"/>
</dbReference>